<feature type="transmembrane region" description="Helical" evidence="1">
    <location>
        <begin position="48"/>
        <end position="70"/>
    </location>
</feature>
<dbReference type="AlphaFoldDB" id="A0A2T3W7C0"/>
<evidence type="ECO:0000256" key="1">
    <source>
        <dbReference type="SAM" id="Phobius"/>
    </source>
</evidence>
<keyword evidence="3" id="KW-1185">Reference proteome</keyword>
<proteinExistence type="predicted"/>
<protein>
    <submittedName>
        <fullName evidence="2">Uncharacterized protein</fullName>
    </submittedName>
</protein>
<dbReference type="EMBL" id="PYSV01000010">
    <property type="protein sequence ID" value="PTA67707.1"/>
    <property type="molecule type" value="Genomic_DNA"/>
</dbReference>
<dbReference type="Proteomes" id="UP000240317">
    <property type="component" value="Unassembled WGS sequence"/>
</dbReference>
<evidence type="ECO:0000313" key="3">
    <source>
        <dbReference type="Proteomes" id="UP000240317"/>
    </source>
</evidence>
<gene>
    <name evidence="2" type="ORF">C8263_11385</name>
</gene>
<name>A0A2T3W7C0_9DEIO</name>
<keyword evidence="1" id="KW-0812">Transmembrane</keyword>
<dbReference type="RefSeq" id="WP_107138247.1">
    <property type="nucleotide sequence ID" value="NZ_PYSV01000010.1"/>
</dbReference>
<evidence type="ECO:0000313" key="2">
    <source>
        <dbReference type="EMBL" id="PTA67707.1"/>
    </source>
</evidence>
<organism evidence="2 3">
    <name type="scientific">Deinococcus arcticus</name>
    <dbReference type="NCBI Taxonomy" id="2136176"/>
    <lineage>
        <taxon>Bacteria</taxon>
        <taxon>Thermotogati</taxon>
        <taxon>Deinococcota</taxon>
        <taxon>Deinococci</taxon>
        <taxon>Deinococcales</taxon>
        <taxon>Deinococcaceae</taxon>
        <taxon>Deinococcus</taxon>
    </lineage>
</organism>
<reference evidence="2 3" key="1">
    <citation type="submission" date="2018-03" db="EMBL/GenBank/DDBJ databases">
        <title>Draft genome of Deinococcus sp. OD32.</title>
        <authorList>
            <person name="Wang X.-P."/>
            <person name="Du Z.-J."/>
        </authorList>
    </citation>
    <scope>NUCLEOTIDE SEQUENCE [LARGE SCALE GENOMIC DNA]</scope>
    <source>
        <strain evidence="2 3">OD32</strain>
    </source>
</reference>
<sequence>MSLLSRVALLLGVVLLIAAAVLLGKDVIDINQLHAVANANRSTNFPSPLNNVLITVALAAAGGFLAGLGLRRPGRPAPGPERGAPLP</sequence>
<accession>A0A2T3W7C0</accession>
<comment type="caution">
    <text evidence="2">The sequence shown here is derived from an EMBL/GenBank/DDBJ whole genome shotgun (WGS) entry which is preliminary data.</text>
</comment>
<dbReference type="OrthoDB" id="72858at2"/>
<keyword evidence="1" id="KW-1133">Transmembrane helix</keyword>
<keyword evidence="1" id="KW-0472">Membrane</keyword>